<keyword evidence="1" id="KW-0472">Membrane</keyword>
<evidence type="ECO:0000256" key="1">
    <source>
        <dbReference type="SAM" id="Phobius"/>
    </source>
</evidence>
<keyword evidence="1" id="KW-1133">Transmembrane helix</keyword>
<name>A0A3B0VSZ4_9ZZZZ</name>
<dbReference type="AlphaFoldDB" id="A0A3B0VSZ4"/>
<dbReference type="EMBL" id="UOEY01000013">
    <property type="protein sequence ID" value="VAW35396.1"/>
    <property type="molecule type" value="Genomic_DNA"/>
</dbReference>
<accession>A0A3B0VSZ4</accession>
<reference evidence="2" key="1">
    <citation type="submission" date="2018-06" db="EMBL/GenBank/DDBJ databases">
        <authorList>
            <person name="Zhirakovskaya E."/>
        </authorList>
    </citation>
    <scope>NUCLEOTIDE SEQUENCE</scope>
</reference>
<feature type="transmembrane region" description="Helical" evidence="1">
    <location>
        <begin position="30"/>
        <end position="62"/>
    </location>
</feature>
<proteinExistence type="predicted"/>
<protein>
    <submittedName>
        <fullName evidence="2">Uncharacterized protein</fullName>
    </submittedName>
</protein>
<gene>
    <name evidence="2" type="ORF">MNBD_DELTA04-570</name>
</gene>
<evidence type="ECO:0000313" key="2">
    <source>
        <dbReference type="EMBL" id="VAW35396.1"/>
    </source>
</evidence>
<sequence>MKGTTNIKTQVRTGTRENASVSDEVSKAGIYTIAVVSAAIGIWGLACFVGGLVASGGPLAFIGNWFRAVSGM</sequence>
<organism evidence="2">
    <name type="scientific">hydrothermal vent metagenome</name>
    <dbReference type="NCBI Taxonomy" id="652676"/>
    <lineage>
        <taxon>unclassified sequences</taxon>
        <taxon>metagenomes</taxon>
        <taxon>ecological metagenomes</taxon>
    </lineage>
</organism>
<keyword evidence="1" id="KW-0812">Transmembrane</keyword>